<evidence type="ECO:0000256" key="5">
    <source>
        <dbReference type="ARBA" id="ARBA00031395"/>
    </source>
</evidence>
<reference evidence="12" key="1">
    <citation type="submission" date="2016-11" db="EMBL/GenBank/DDBJ databases">
        <authorList>
            <person name="Varghese N."/>
            <person name="Submissions S."/>
        </authorList>
    </citation>
    <scope>NUCLEOTIDE SEQUENCE [LARGE SCALE GENOMIC DNA]</scope>
    <source>
        <strain evidence="12">DSM 22212</strain>
    </source>
</reference>
<dbReference type="GO" id="GO:0032259">
    <property type="term" value="P:methylation"/>
    <property type="evidence" value="ECO:0007669"/>
    <property type="project" value="UniProtKB-KW"/>
</dbReference>
<dbReference type="InterPro" id="IPR006222">
    <property type="entry name" value="GCVT_N"/>
</dbReference>
<sequence length="375" mass="41580">MAETMQKRTPLYDRHMALGARMMRFGGFEMPVQYTSIIDEHLAVRQAAGLFDVSHMGEIFVRGPRAFEFVQQLITNDASRLYDGRALYTVMCTPEGGVVDDLLVYRFDAETYLLVVNAANIEKDFAWMQEHNSMGAQLENRSDEIALLALQGPAAFTIARHFVPDLSPDNPRYYHFRVMEPGTFLGCRWAVLSHTGYTGEPGLEIYCYADEAANVWDALLEVGQAHGLKPAGLGARDTLRLEAGYCLYGNELDESTNPLEAGLSWVVKFDKGHFIGREALLRIKEAGPARRLIGLVLEARGIPRAGYPIVDATETPIGQVTSGSLSPVLQQGIALGYVPNQPAYTEPGQPLGVQIRRQILPAHVHKPPFVKLHKK</sequence>
<dbReference type="Gene3D" id="3.30.1360.120">
    <property type="entry name" value="Probable tRNA modification gtpase trme, domain 1"/>
    <property type="match status" value="1"/>
</dbReference>
<feature type="domain" description="GCVT N-terminal" evidence="9">
    <location>
        <begin position="11"/>
        <end position="271"/>
    </location>
</feature>
<dbReference type="InterPro" id="IPR029043">
    <property type="entry name" value="GcvT/YgfZ_C"/>
</dbReference>
<gene>
    <name evidence="7" type="primary">gcvT</name>
    <name evidence="11" type="ORF">SAMN04488087_2396</name>
</gene>
<dbReference type="NCBIfam" id="NF001567">
    <property type="entry name" value="PRK00389.1"/>
    <property type="match status" value="1"/>
</dbReference>
<comment type="function">
    <text evidence="7">The glycine cleavage system catalyzes the degradation of glycine.</text>
</comment>
<evidence type="ECO:0000313" key="11">
    <source>
        <dbReference type="EMBL" id="SHK96180.1"/>
    </source>
</evidence>
<comment type="similarity">
    <text evidence="1 7">Belongs to the GcvT family.</text>
</comment>
<dbReference type="GO" id="GO:0005960">
    <property type="term" value="C:glycine cleavage complex"/>
    <property type="evidence" value="ECO:0007669"/>
    <property type="project" value="InterPro"/>
</dbReference>
<dbReference type="OrthoDB" id="9774591at2"/>
<dbReference type="PANTHER" id="PTHR43757:SF2">
    <property type="entry name" value="AMINOMETHYLTRANSFERASE, MITOCHONDRIAL"/>
    <property type="match status" value="1"/>
</dbReference>
<feature type="binding site" evidence="8">
    <location>
        <position position="204"/>
    </location>
    <ligand>
        <name>substrate</name>
    </ligand>
</feature>
<dbReference type="HAMAP" id="MF_00259">
    <property type="entry name" value="GcvT"/>
    <property type="match status" value="1"/>
</dbReference>
<dbReference type="Pfam" id="PF01571">
    <property type="entry name" value="GCV_T"/>
    <property type="match status" value="1"/>
</dbReference>
<dbReference type="GO" id="GO:0008483">
    <property type="term" value="F:transaminase activity"/>
    <property type="evidence" value="ECO:0007669"/>
    <property type="project" value="UniProtKB-KW"/>
</dbReference>
<dbReference type="STRING" id="633813.SAMN04488087_2396"/>
<evidence type="ECO:0000259" key="9">
    <source>
        <dbReference type="Pfam" id="PF01571"/>
    </source>
</evidence>
<keyword evidence="3 7" id="KW-0032">Aminotransferase</keyword>
<keyword evidence="12" id="KW-1185">Reference proteome</keyword>
<dbReference type="GO" id="GO:0008168">
    <property type="term" value="F:methyltransferase activity"/>
    <property type="evidence" value="ECO:0007669"/>
    <property type="project" value="UniProtKB-KW"/>
</dbReference>
<dbReference type="InterPro" id="IPR022903">
    <property type="entry name" value="GcvT_bac"/>
</dbReference>
<evidence type="ECO:0000313" key="12">
    <source>
        <dbReference type="Proteomes" id="UP000185812"/>
    </source>
</evidence>
<evidence type="ECO:0000256" key="8">
    <source>
        <dbReference type="PIRSR" id="PIRSR006487-1"/>
    </source>
</evidence>
<evidence type="ECO:0000256" key="7">
    <source>
        <dbReference type="HAMAP-Rule" id="MF_00259"/>
    </source>
</evidence>
<dbReference type="GO" id="GO:0004047">
    <property type="term" value="F:aminomethyltransferase activity"/>
    <property type="evidence" value="ECO:0007669"/>
    <property type="project" value="UniProtKB-UniRule"/>
</dbReference>
<dbReference type="Proteomes" id="UP000185812">
    <property type="component" value="Unassembled WGS sequence"/>
</dbReference>
<feature type="domain" description="Aminomethyltransferase C-terminal" evidence="10">
    <location>
        <begin position="290"/>
        <end position="371"/>
    </location>
</feature>
<dbReference type="RefSeq" id="WP_072716204.1">
    <property type="nucleotide sequence ID" value="NZ_FRAU01000009.1"/>
</dbReference>
<dbReference type="InterPro" id="IPR027266">
    <property type="entry name" value="TrmE/GcvT-like"/>
</dbReference>
<dbReference type="Gene3D" id="4.10.1250.10">
    <property type="entry name" value="Aminomethyltransferase fragment"/>
    <property type="match status" value="1"/>
</dbReference>
<name>A0A1M6WQY6_9BACT</name>
<proteinExistence type="inferred from homology"/>
<dbReference type="Gene3D" id="2.40.30.110">
    <property type="entry name" value="Aminomethyltransferase beta-barrel domains"/>
    <property type="match status" value="1"/>
</dbReference>
<dbReference type="InterPro" id="IPR028896">
    <property type="entry name" value="GcvT/YgfZ/DmdA"/>
</dbReference>
<dbReference type="GO" id="GO:0005829">
    <property type="term" value="C:cytosol"/>
    <property type="evidence" value="ECO:0007669"/>
    <property type="project" value="TreeGrafter"/>
</dbReference>
<comment type="subunit">
    <text evidence="7">The glycine cleavage system is composed of four proteins: P, T, L and H.</text>
</comment>
<dbReference type="InterPro" id="IPR013977">
    <property type="entry name" value="GcvT_C"/>
</dbReference>
<dbReference type="GO" id="GO:0019464">
    <property type="term" value="P:glycine decarboxylation via glycine cleavage system"/>
    <property type="evidence" value="ECO:0007669"/>
    <property type="project" value="UniProtKB-UniRule"/>
</dbReference>
<keyword evidence="11" id="KW-0489">Methyltransferase</keyword>
<dbReference type="Gene3D" id="3.30.70.1400">
    <property type="entry name" value="Aminomethyltransferase beta-barrel domains"/>
    <property type="match status" value="1"/>
</dbReference>
<keyword evidence="4 7" id="KW-0808">Transferase</keyword>
<comment type="catalytic activity">
    <reaction evidence="6 7">
        <text>N(6)-[(R)-S(8)-aminomethyldihydrolipoyl]-L-lysyl-[protein] + (6S)-5,6,7,8-tetrahydrofolate = N(6)-[(R)-dihydrolipoyl]-L-lysyl-[protein] + (6R)-5,10-methylene-5,6,7,8-tetrahydrofolate + NH4(+)</text>
        <dbReference type="Rhea" id="RHEA:16945"/>
        <dbReference type="Rhea" id="RHEA-COMP:10475"/>
        <dbReference type="Rhea" id="RHEA-COMP:10492"/>
        <dbReference type="ChEBI" id="CHEBI:15636"/>
        <dbReference type="ChEBI" id="CHEBI:28938"/>
        <dbReference type="ChEBI" id="CHEBI:57453"/>
        <dbReference type="ChEBI" id="CHEBI:83100"/>
        <dbReference type="ChEBI" id="CHEBI:83143"/>
        <dbReference type="EC" id="2.1.2.10"/>
    </reaction>
</comment>
<organism evidence="11 12">
    <name type="scientific">Rhodothermus profundi</name>
    <dbReference type="NCBI Taxonomy" id="633813"/>
    <lineage>
        <taxon>Bacteria</taxon>
        <taxon>Pseudomonadati</taxon>
        <taxon>Rhodothermota</taxon>
        <taxon>Rhodothermia</taxon>
        <taxon>Rhodothermales</taxon>
        <taxon>Rhodothermaceae</taxon>
        <taxon>Rhodothermus</taxon>
    </lineage>
</organism>
<dbReference type="SUPFAM" id="SSF101790">
    <property type="entry name" value="Aminomethyltransferase beta-barrel domain"/>
    <property type="match status" value="1"/>
</dbReference>
<dbReference type="SUPFAM" id="SSF103025">
    <property type="entry name" value="Folate-binding domain"/>
    <property type="match status" value="1"/>
</dbReference>
<dbReference type="Pfam" id="PF08669">
    <property type="entry name" value="GCV_T_C"/>
    <property type="match status" value="1"/>
</dbReference>
<evidence type="ECO:0000259" key="10">
    <source>
        <dbReference type="Pfam" id="PF08669"/>
    </source>
</evidence>
<dbReference type="EC" id="2.1.2.10" evidence="2 7"/>
<dbReference type="InterPro" id="IPR006223">
    <property type="entry name" value="GcvT"/>
</dbReference>
<protein>
    <recommendedName>
        <fullName evidence="2 7">Aminomethyltransferase</fullName>
        <ecNumber evidence="2 7">2.1.2.10</ecNumber>
    </recommendedName>
    <alternativeName>
        <fullName evidence="5 7">Glycine cleavage system T protein</fullName>
    </alternativeName>
</protein>
<dbReference type="FunFam" id="4.10.1250.10:FF:000001">
    <property type="entry name" value="Aminomethyltransferase"/>
    <property type="match status" value="1"/>
</dbReference>
<dbReference type="NCBIfam" id="TIGR00528">
    <property type="entry name" value="gcvT"/>
    <property type="match status" value="1"/>
</dbReference>
<dbReference type="PANTHER" id="PTHR43757">
    <property type="entry name" value="AMINOMETHYLTRANSFERASE"/>
    <property type="match status" value="1"/>
</dbReference>
<evidence type="ECO:0000256" key="1">
    <source>
        <dbReference type="ARBA" id="ARBA00008609"/>
    </source>
</evidence>
<evidence type="ECO:0000256" key="4">
    <source>
        <dbReference type="ARBA" id="ARBA00022679"/>
    </source>
</evidence>
<dbReference type="FunFam" id="3.30.70.1400:FF:000001">
    <property type="entry name" value="Aminomethyltransferase"/>
    <property type="match status" value="1"/>
</dbReference>
<evidence type="ECO:0000256" key="6">
    <source>
        <dbReference type="ARBA" id="ARBA00047665"/>
    </source>
</evidence>
<evidence type="ECO:0000256" key="3">
    <source>
        <dbReference type="ARBA" id="ARBA00022576"/>
    </source>
</evidence>
<evidence type="ECO:0000256" key="2">
    <source>
        <dbReference type="ARBA" id="ARBA00012616"/>
    </source>
</evidence>
<dbReference type="PIRSF" id="PIRSF006487">
    <property type="entry name" value="GcvT"/>
    <property type="match status" value="1"/>
</dbReference>
<accession>A0A1M6WQY6</accession>
<dbReference type="EMBL" id="FRAU01000009">
    <property type="protein sequence ID" value="SHK96180.1"/>
    <property type="molecule type" value="Genomic_DNA"/>
</dbReference>
<dbReference type="AlphaFoldDB" id="A0A1M6WQY6"/>